<evidence type="ECO:0000259" key="3">
    <source>
        <dbReference type="SMART" id="SM01080"/>
    </source>
</evidence>
<proteinExistence type="predicted"/>
<keyword evidence="2" id="KW-0472">Membrane</keyword>
<keyword evidence="2" id="KW-1133">Transmembrane helix</keyword>
<gene>
    <name evidence="4" type="ORF">G7B40_033150</name>
</gene>
<sequence length="775" mass="87709">MAKLVVLKLDGDFQQGFRVTLEIGLEGERPQEEMLCNLPPAEELIEQYICWQLAYRSLGNITRIIKPGRAKVDGCLKKKKKECDEQANKLCTLLNTWLKTESFRAIRERCLEQVDISEEMRLMIRADNYQIWQLPWHKWDLLESYNQVEIGFSSLTFKFKQPQTTKTDSQITILAILGNSKGIQVNEDKQLLVNLPVAKTTFLVEPQRQQLNDQLWEQPWNILFFAGHTQTEDKIGTVHLNQTDSFNLDELKYALQKAIDGGLQLAIFNSCDGLGLARELQELRIPQIIIMREPVPDQVAQEFLKYFLQAFAGGKSFYSAVQEARQRLQGLEDKFPCASWLPIICQHPNVVPLTWPKPNSLPSVSSTRDNASIWSRLLTVFVTSLVVTSFVTGARLLGVLQTLELKTYDLLLPQRPPEPLDNRILMVGADEPDIQHYKYPLSDAVLVQVIEKLEQYQPVAIGIDIFRDLPVSPNHQMLIAQLKQNKHLFTVCSIGDSKETSVASPPNSPPEQIGFNDLESDPDDTVRRHLLSRSLITISSCNTEYSFSLQLADRYLESKGIQAKITPEKNWQFGSLVVKRLEPHTGGYQNLDAQGNQMLINYRAIPEIARQVTLRDVLTGNLKSEWVKNRVILIGVTAASVPDYHDTPYGKMRGLEVHAHLISQILSAVEDGRPLIWWLPEWMDVLWILFWSLTGGIVVLLLRLYGINRGLLLVNLLLVPCTGVTVLYGTCWFLLLKGGWLPLVPAAIALLVTSSAMTYVYILSAVVETEAGEES</sequence>
<organism evidence="4 5">
    <name type="scientific">Aetokthonos hydrillicola Thurmond2011</name>
    <dbReference type="NCBI Taxonomy" id="2712845"/>
    <lineage>
        <taxon>Bacteria</taxon>
        <taxon>Bacillati</taxon>
        <taxon>Cyanobacteriota</taxon>
        <taxon>Cyanophyceae</taxon>
        <taxon>Nostocales</taxon>
        <taxon>Hapalosiphonaceae</taxon>
        <taxon>Aetokthonos</taxon>
    </lineage>
</organism>
<evidence type="ECO:0000313" key="5">
    <source>
        <dbReference type="Proteomes" id="UP000667802"/>
    </source>
</evidence>
<reference evidence="5" key="1">
    <citation type="journal article" date="2021" name="Science">
        <title>Hunting the eagle killer: A cyanobacterial neurotoxin causes vacuolar myelinopathy.</title>
        <authorList>
            <person name="Breinlinger S."/>
            <person name="Phillips T.J."/>
            <person name="Haram B.N."/>
            <person name="Mares J."/>
            <person name="Martinez Yerena J.A."/>
            <person name="Hrouzek P."/>
            <person name="Sobotka R."/>
            <person name="Henderson W.M."/>
            <person name="Schmieder P."/>
            <person name="Williams S.M."/>
            <person name="Lauderdale J.D."/>
            <person name="Wilde H.D."/>
            <person name="Gerrin W."/>
            <person name="Kust A."/>
            <person name="Washington J.W."/>
            <person name="Wagner C."/>
            <person name="Geier B."/>
            <person name="Liebeke M."/>
            <person name="Enke H."/>
            <person name="Niedermeyer T.H.J."/>
            <person name="Wilde S.B."/>
        </authorList>
    </citation>
    <scope>NUCLEOTIDE SEQUENCE [LARGE SCALE GENOMIC DNA]</scope>
    <source>
        <strain evidence="5">Thurmond2011</strain>
    </source>
</reference>
<dbReference type="Pfam" id="PF12770">
    <property type="entry name" value="CHAT"/>
    <property type="match status" value="1"/>
</dbReference>
<dbReference type="AlphaFoldDB" id="A0AAP5MDB6"/>
<dbReference type="Proteomes" id="UP000667802">
    <property type="component" value="Unassembled WGS sequence"/>
</dbReference>
<feature type="transmembrane region" description="Helical" evidence="2">
    <location>
        <begin position="685"/>
        <end position="705"/>
    </location>
</feature>
<keyword evidence="2" id="KW-0812">Transmembrane</keyword>
<keyword evidence="5" id="KW-1185">Reference proteome</keyword>
<dbReference type="InterPro" id="IPR007890">
    <property type="entry name" value="CHASE2"/>
</dbReference>
<feature type="region of interest" description="Disordered" evidence="1">
    <location>
        <begin position="499"/>
        <end position="519"/>
    </location>
</feature>
<accession>A0AAP5MDB6</accession>
<dbReference type="SMART" id="SM01080">
    <property type="entry name" value="CHASE2"/>
    <property type="match status" value="1"/>
</dbReference>
<dbReference type="InterPro" id="IPR024983">
    <property type="entry name" value="CHAT_dom"/>
</dbReference>
<feature type="transmembrane region" description="Helical" evidence="2">
    <location>
        <begin position="743"/>
        <end position="762"/>
    </location>
</feature>
<protein>
    <submittedName>
        <fullName evidence="4">CHASE2 domain-containing protein</fullName>
    </submittedName>
</protein>
<evidence type="ECO:0000313" key="4">
    <source>
        <dbReference type="EMBL" id="MDR9899373.1"/>
    </source>
</evidence>
<dbReference type="EMBL" id="JAALHA020000024">
    <property type="protein sequence ID" value="MDR9899373.1"/>
    <property type="molecule type" value="Genomic_DNA"/>
</dbReference>
<feature type="domain" description="CHASE2" evidence="3">
    <location>
        <begin position="400"/>
        <end position="698"/>
    </location>
</feature>
<evidence type="ECO:0000256" key="1">
    <source>
        <dbReference type="SAM" id="MobiDB-lite"/>
    </source>
</evidence>
<comment type="caution">
    <text evidence="4">The sequence shown here is derived from an EMBL/GenBank/DDBJ whole genome shotgun (WGS) entry which is preliminary data.</text>
</comment>
<feature type="transmembrane region" description="Helical" evidence="2">
    <location>
        <begin position="711"/>
        <end position="736"/>
    </location>
</feature>
<name>A0AAP5MDB6_9CYAN</name>
<evidence type="ECO:0000256" key="2">
    <source>
        <dbReference type="SAM" id="Phobius"/>
    </source>
</evidence>
<dbReference type="Pfam" id="PF05226">
    <property type="entry name" value="CHASE2"/>
    <property type="match status" value="1"/>
</dbReference>
<dbReference type="RefSeq" id="WP_208341297.1">
    <property type="nucleotide sequence ID" value="NZ_CAWQFN010000855.1"/>
</dbReference>